<organism evidence="9 10">
    <name type="scientific">Brevibacillus laterosporus LMG 15441</name>
    <dbReference type="NCBI Taxonomy" id="1042163"/>
    <lineage>
        <taxon>Bacteria</taxon>
        <taxon>Bacillati</taxon>
        <taxon>Bacillota</taxon>
        <taxon>Bacilli</taxon>
        <taxon>Bacillales</taxon>
        <taxon>Paenibacillaceae</taxon>
        <taxon>Brevibacillus</taxon>
    </lineage>
</organism>
<dbReference type="GO" id="GO:0004222">
    <property type="term" value="F:metalloendopeptidase activity"/>
    <property type="evidence" value="ECO:0007669"/>
    <property type="project" value="UniProtKB-UniRule"/>
</dbReference>
<accession>A0A075RC08</accession>
<protein>
    <recommendedName>
        <fullName evidence="6">Oligopeptidase F</fullName>
        <ecNumber evidence="6">3.4.24.-</ecNumber>
    </recommendedName>
</protein>
<name>A0A075RC08_BRELA</name>
<dbReference type="RefSeq" id="WP_003334002.1">
    <property type="nucleotide sequence ID" value="NZ_CP007806.1"/>
</dbReference>
<dbReference type="NCBIfam" id="TIGR00181">
    <property type="entry name" value="pepF"/>
    <property type="match status" value="1"/>
</dbReference>
<dbReference type="AlphaFoldDB" id="A0A075RC08"/>
<comment type="cofactor">
    <cofactor evidence="6">
        <name>Zn(2+)</name>
        <dbReference type="ChEBI" id="CHEBI:29105"/>
    </cofactor>
    <text evidence="6">Binds 1 zinc ion.</text>
</comment>
<evidence type="ECO:0000256" key="2">
    <source>
        <dbReference type="ARBA" id="ARBA00022723"/>
    </source>
</evidence>
<dbReference type="Pfam" id="PF01432">
    <property type="entry name" value="Peptidase_M3"/>
    <property type="match status" value="1"/>
</dbReference>
<dbReference type="InterPro" id="IPR013647">
    <property type="entry name" value="OligopepF_N_dom"/>
</dbReference>
<evidence type="ECO:0000259" key="7">
    <source>
        <dbReference type="Pfam" id="PF01432"/>
    </source>
</evidence>
<evidence type="ECO:0000259" key="8">
    <source>
        <dbReference type="Pfam" id="PF08439"/>
    </source>
</evidence>
<dbReference type="EC" id="3.4.24.-" evidence="6"/>
<dbReference type="GO" id="GO:0046872">
    <property type="term" value="F:metal ion binding"/>
    <property type="evidence" value="ECO:0007669"/>
    <property type="project" value="UniProtKB-UniRule"/>
</dbReference>
<dbReference type="Gene3D" id="1.10.287.830">
    <property type="entry name" value="putative peptidase helix hairpin domain like"/>
    <property type="match status" value="1"/>
</dbReference>
<evidence type="ECO:0000256" key="1">
    <source>
        <dbReference type="ARBA" id="ARBA00022670"/>
    </source>
</evidence>
<evidence type="ECO:0000256" key="4">
    <source>
        <dbReference type="ARBA" id="ARBA00022833"/>
    </source>
</evidence>
<dbReference type="InterPro" id="IPR042088">
    <property type="entry name" value="OligoPept_F_C"/>
</dbReference>
<feature type="domain" description="Oligopeptidase F N-terminal" evidence="8">
    <location>
        <begin position="154"/>
        <end position="214"/>
    </location>
</feature>
<dbReference type="eggNOG" id="COG1164">
    <property type="taxonomic scope" value="Bacteria"/>
</dbReference>
<dbReference type="PANTHER" id="PTHR11804:SF84">
    <property type="entry name" value="SACCHAROLYSIN"/>
    <property type="match status" value="1"/>
</dbReference>
<dbReference type="InterPro" id="IPR001567">
    <property type="entry name" value="Pept_M3A_M3B_dom"/>
</dbReference>
<evidence type="ECO:0000256" key="6">
    <source>
        <dbReference type="RuleBase" id="RU368091"/>
    </source>
</evidence>
<dbReference type="InterPro" id="IPR004438">
    <property type="entry name" value="Peptidase_M3B"/>
</dbReference>
<dbReference type="PANTHER" id="PTHR11804">
    <property type="entry name" value="PROTEASE M3 THIMET OLIGOPEPTIDASE-RELATED"/>
    <property type="match status" value="1"/>
</dbReference>
<feature type="domain" description="Peptidase M3A/M3B catalytic" evidence="7">
    <location>
        <begin position="242"/>
        <end position="623"/>
    </location>
</feature>
<comment type="similarity">
    <text evidence="6">Belongs to the peptidase M3B family.</text>
</comment>
<reference evidence="9 10" key="1">
    <citation type="journal article" date="2011" name="J. Bacteriol.">
        <title>Genome sequence of Brevibacillus laterosporus LMG 15441, a pathogen of invertebrates.</title>
        <authorList>
            <person name="Djukic M."/>
            <person name="Poehlein A."/>
            <person name="Thurmer A."/>
            <person name="Daniel R."/>
        </authorList>
    </citation>
    <scope>NUCLEOTIDE SEQUENCE [LARGE SCALE GENOMIC DNA]</scope>
    <source>
        <strain evidence="9 10">LMG 15441</strain>
    </source>
</reference>
<evidence type="ECO:0000256" key="3">
    <source>
        <dbReference type="ARBA" id="ARBA00022801"/>
    </source>
</evidence>
<keyword evidence="5 6" id="KW-0482">Metalloprotease</keyword>
<comment type="function">
    <text evidence="6">Has oligopeptidase activity and degrades a variety of small bioactive peptides.</text>
</comment>
<dbReference type="STRING" id="1042163.BRLA_c046480"/>
<keyword evidence="10" id="KW-1185">Reference proteome</keyword>
<dbReference type="KEGG" id="blr:BRLA_c046480"/>
<keyword evidence="3 6" id="KW-0378">Hydrolase</keyword>
<dbReference type="EMBL" id="CP007806">
    <property type="protein sequence ID" value="AIG28911.1"/>
    <property type="molecule type" value="Genomic_DNA"/>
</dbReference>
<dbReference type="Pfam" id="PF08439">
    <property type="entry name" value="Peptidase_M3_N"/>
    <property type="match status" value="1"/>
</dbReference>
<gene>
    <name evidence="9" type="ORF">BRLA_c046480</name>
</gene>
<sequence>MIFLKGKSLVWAVVACTFFIHSSFMSISFAYPQVGNKETQRTSYQNRKEIPTIFTWNLSDIYPNVSAWEKDKQETKRLADAFAAQQGKWGKSAKALAQGMEAYSQLMRLLDKVNVYATLNFDIQTANPSAQAIVNQAEKIRVYVKERTSWVGPELVSIPDQKMKQFLQAPELAPYKPFIQETIRVKQHMLPREQEQLLASFSSLGGTPENIYKMISKDIPLPLIKDETGKMVPLTRTNYATYLESKDRQVRKAAYQAMYRTLEKYQDTLAQTLAGQIKANNLYASSRKYKNALEASLTPNQVPVEVYDQLISTVNKNIPLLERYLKLRKEMLSLPELHMYDLYVPLVDQKNDYIPYEQAKDLVINGLAPLGEEYVSVIKRALDNRWIDVYSTPDKRTGAYQWGAYDTHPYVLLNYQGLKGDVSTIAHELGHAMQSYYTNKAQPYITSGYPIFTAEVASTMNENLLFTSQYKKAKTNKEKMALLVQNLENFRTTLFRQTQFAEFEKAMYEADQRGEALQADSLKKMYLDINKKYYGKQVVMDQEIAMEWARVPHFFYNFYVYQYATSFAASVALAKQVEEGGKPEAERFIKTLLSLGSSKPPLTVLKEAGVDMTTAKPIEDAMKVFEERLDELEGLLKEAKKKT</sequence>
<keyword evidence="1 6" id="KW-0645">Protease</keyword>
<evidence type="ECO:0000256" key="5">
    <source>
        <dbReference type="ARBA" id="ARBA00023049"/>
    </source>
</evidence>
<keyword evidence="2 6" id="KW-0479">Metal-binding</keyword>
<dbReference type="Gene3D" id="1.20.140.70">
    <property type="entry name" value="Oligopeptidase f, N-terminal domain"/>
    <property type="match status" value="1"/>
</dbReference>
<keyword evidence="4 6" id="KW-0862">Zinc</keyword>
<dbReference type="GO" id="GO:0006518">
    <property type="term" value="P:peptide metabolic process"/>
    <property type="evidence" value="ECO:0007669"/>
    <property type="project" value="TreeGrafter"/>
</dbReference>
<dbReference type="Gene3D" id="1.10.1370.20">
    <property type="entry name" value="Oligoendopeptidase f, C-terminal domain"/>
    <property type="match status" value="1"/>
</dbReference>
<evidence type="ECO:0000313" key="9">
    <source>
        <dbReference type="EMBL" id="AIG28911.1"/>
    </source>
</evidence>
<proteinExistence type="inferred from homology"/>
<dbReference type="InterPro" id="IPR045090">
    <property type="entry name" value="Pept_M3A_M3B"/>
</dbReference>
<dbReference type="SUPFAM" id="SSF55486">
    <property type="entry name" value="Metalloproteases ('zincins'), catalytic domain"/>
    <property type="match status" value="1"/>
</dbReference>
<dbReference type="GO" id="GO:0006508">
    <property type="term" value="P:proteolysis"/>
    <property type="evidence" value="ECO:0007669"/>
    <property type="project" value="UniProtKB-KW"/>
</dbReference>
<dbReference type="HOGENOM" id="CLU_021290_2_0_9"/>
<evidence type="ECO:0000313" key="10">
    <source>
        <dbReference type="Proteomes" id="UP000005850"/>
    </source>
</evidence>
<dbReference type="CDD" id="cd09608">
    <property type="entry name" value="M3B_PepF"/>
    <property type="match status" value="1"/>
</dbReference>
<dbReference type="Proteomes" id="UP000005850">
    <property type="component" value="Chromosome"/>
</dbReference>